<gene>
    <name evidence="2" type="ORF">AMECASPLE_007123</name>
</gene>
<accession>A0ABV0XCP2</accession>
<sequence length="116" mass="13094">MRITPKEHSQQRRRRAAGKISDGRRKLLKLTRRAQVQDALEQQGDPESAGWTSPQTLPHRCPILIHSSGSVLHPYSLFTSKSEQNLKKDWRVQLLFCPPACSLLDPTQAPGSKTIQ</sequence>
<protein>
    <submittedName>
        <fullName evidence="2">Uncharacterized protein</fullName>
    </submittedName>
</protein>
<feature type="compositionally biased region" description="Basic and acidic residues" evidence="1">
    <location>
        <begin position="1"/>
        <end position="10"/>
    </location>
</feature>
<proteinExistence type="predicted"/>
<reference evidence="2 3" key="1">
    <citation type="submission" date="2021-06" db="EMBL/GenBank/DDBJ databases">
        <authorList>
            <person name="Palmer J.M."/>
        </authorList>
    </citation>
    <scope>NUCLEOTIDE SEQUENCE [LARGE SCALE GENOMIC DNA]</scope>
    <source>
        <strain evidence="2 3">AS_MEX2019</strain>
        <tissue evidence="2">Muscle</tissue>
    </source>
</reference>
<comment type="caution">
    <text evidence="2">The sequence shown here is derived from an EMBL/GenBank/DDBJ whole genome shotgun (WGS) entry which is preliminary data.</text>
</comment>
<evidence type="ECO:0000313" key="3">
    <source>
        <dbReference type="Proteomes" id="UP001469553"/>
    </source>
</evidence>
<evidence type="ECO:0000256" key="1">
    <source>
        <dbReference type="SAM" id="MobiDB-lite"/>
    </source>
</evidence>
<dbReference type="Proteomes" id="UP001469553">
    <property type="component" value="Unassembled WGS sequence"/>
</dbReference>
<dbReference type="EMBL" id="JAHRIP010000357">
    <property type="protein sequence ID" value="MEQ2279211.1"/>
    <property type="molecule type" value="Genomic_DNA"/>
</dbReference>
<feature type="region of interest" description="Disordered" evidence="1">
    <location>
        <begin position="1"/>
        <end position="56"/>
    </location>
</feature>
<organism evidence="2 3">
    <name type="scientific">Ameca splendens</name>
    <dbReference type="NCBI Taxonomy" id="208324"/>
    <lineage>
        <taxon>Eukaryota</taxon>
        <taxon>Metazoa</taxon>
        <taxon>Chordata</taxon>
        <taxon>Craniata</taxon>
        <taxon>Vertebrata</taxon>
        <taxon>Euteleostomi</taxon>
        <taxon>Actinopterygii</taxon>
        <taxon>Neopterygii</taxon>
        <taxon>Teleostei</taxon>
        <taxon>Neoteleostei</taxon>
        <taxon>Acanthomorphata</taxon>
        <taxon>Ovalentaria</taxon>
        <taxon>Atherinomorphae</taxon>
        <taxon>Cyprinodontiformes</taxon>
        <taxon>Goodeidae</taxon>
        <taxon>Ameca</taxon>
    </lineage>
</organism>
<evidence type="ECO:0000313" key="2">
    <source>
        <dbReference type="EMBL" id="MEQ2279211.1"/>
    </source>
</evidence>
<name>A0ABV0XCP2_9TELE</name>
<keyword evidence="3" id="KW-1185">Reference proteome</keyword>